<name>A0A6L5GPW7_9FIRM</name>
<evidence type="ECO:0000313" key="1">
    <source>
        <dbReference type="EMBL" id="MQM72006.1"/>
    </source>
</evidence>
<evidence type="ECO:0000313" key="2">
    <source>
        <dbReference type="Proteomes" id="UP000473648"/>
    </source>
</evidence>
<reference evidence="1" key="1">
    <citation type="journal article" date="2020" name="Appl. Environ. Microbiol.">
        <title>Medium-Chain Fatty Acid Synthesis by 'Candidatus Weimeria bifida' gen. nov., sp. nov., and 'Candidatus Pseudoramibacter fermentans' sp. nov.</title>
        <authorList>
            <person name="Scarborough M.J."/>
            <person name="Myers K.S."/>
            <person name="Donohue T.J."/>
            <person name="Noguera D.R."/>
        </authorList>
    </citation>
    <scope>NUCLEOTIDE SEQUENCE</scope>
    <source>
        <strain evidence="1">EUB1.1</strain>
    </source>
</reference>
<comment type="caution">
    <text evidence="1">The sequence shown here is derived from an EMBL/GenBank/DDBJ whole genome shotgun (WGS) entry which is preliminary data.</text>
</comment>
<dbReference type="AlphaFoldDB" id="A0A6L5GPW7"/>
<dbReference type="Proteomes" id="UP000473648">
    <property type="component" value="Unassembled WGS sequence"/>
</dbReference>
<dbReference type="EMBL" id="VOGB01000003">
    <property type="protein sequence ID" value="MQM72006.1"/>
    <property type="molecule type" value="Genomic_DNA"/>
</dbReference>
<accession>A0A6L5GPW7</accession>
<sequence>MDEIIPAFETTLFDPAFTDACLEIAEAGVDSVVDNPLINSIPFASVLLGVGKTVKNFHDRNLLKQTAQFINAFNCGNISEQKLKKHREKINKNPKKAEEELGRVLILLDRNIELKKSKILGHFYHSYVNENINWDQFCELSDVNEKLFISDIQLLRQISNKEITQTNQCKMYRVERLNAVGLINTATSSITISDRGGATNKMIEVSELGSLFCQYGIN</sequence>
<protein>
    <submittedName>
        <fullName evidence="1">Uncharacterized protein</fullName>
    </submittedName>
</protein>
<gene>
    <name evidence="1" type="ORF">FRC53_00925</name>
</gene>
<keyword evidence="2" id="KW-1185">Reference proteome</keyword>
<organism evidence="1 2">
    <name type="scientific">Candidatus Pseudoramibacter fermentans</name>
    <dbReference type="NCBI Taxonomy" id="2594427"/>
    <lineage>
        <taxon>Bacteria</taxon>
        <taxon>Bacillati</taxon>
        <taxon>Bacillota</taxon>
        <taxon>Clostridia</taxon>
        <taxon>Eubacteriales</taxon>
        <taxon>Eubacteriaceae</taxon>
        <taxon>Pseudoramibacter</taxon>
    </lineage>
</organism>
<proteinExistence type="predicted"/>